<dbReference type="PROSITE" id="PS50297">
    <property type="entry name" value="ANK_REP_REGION"/>
    <property type="match status" value="12"/>
</dbReference>
<dbReference type="SMART" id="SM00248">
    <property type="entry name" value="ANK"/>
    <property type="match status" value="14"/>
</dbReference>
<reference evidence="5" key="1">
    <citation type="journal article" date="2016" name="Genome Announc.">
        <title>Draft genome sequences of fungus Aspergillus calidoustus.</title>
        <authorList>
            <person name="Horn F."/>
            <person name="Linde J."/>
            <person name="Mattern D.J."/>
            <person name="Walther G."/>
            <person name="Guthke R."/>
            <person name="Scherlach K."/>
            <person name="Martin K."/>
            <person name="Brakhage A.A."/>
            <person name="Petzke L."/>
            <person name="Valiante V."/>
        </authorList>
    </citation>
    <scope>NUCLEOTIDE SEQUENCE [LARGE SCALE GENOMIC DNA]</scope>
    <source>
        <strain evidence="5">SF006504</strain>
    </source>
</reference>
<organism evidence="4 5">
    <name type="scientific">Aspergillus calidoustus</name>
    <dbReference type="NCBI Taxonomy" id="454130"/>
    <lineage>
        <taxon>Eukaryota</taxon>
        <taxon>Fungi</taxon>
        <taxon>Dikarya</taxon>
        <taxon>Ascomycota</taxon>
        <taxon>Pezizomycotina</taxon>
        <taxon>Eurotiomycetes</taxon>
        <taxon>Eurotiomycetidae</taxon>
        <taxon>Eurotiales</taxon>
        <taxon>Aspergillaceae</taxon>
        <taxon>Aspergillus</taxon>
        <taxon>Aspergillus subgen. Nidulantes</taxon>
    </lineage>
</organism>
<evidence type="ECO:0000256" key="1">
    <source>
        <dbReference type="ARBA" id="ARBA00022737"/>
    </source>
</evidence>
<accession>A0A0U5C674</accession>
<feature type="repeat" description="ANK" evidence="3">
    <location>
        <begin position="641"/>
        <end position="666"/>
    </location>
</feature>
<feature type="repeat" description="ANK" evidence="3">
    <location>
        <begin position="475"/>
        <end position="507"/>
    </location>
</feature>
<feature type="repeat" description="ANK" evidence="3">
    <location>
        <begin position="574"/>
        <end position="606"/>
    </location>
</feature>
<dbReference type="SUPFAM" id="SSF48403">
    <property type="entry name" value="Ankyrin repeat"/>
    <property type="match status" value="2"/>
</dbReference>
<feature type="repeat" description="ANK" evidence="3">
    <location>
        <begin position="305"/>
        <end position="337"/>
    </location>
</feature>
<dbReference type="PRINTS" id="PR01415">
    <property type="entry name" value="ANKYRIN"/>
</dbReference>
<evidence type="ECO:0000256" key="2">
    <source>
        <dbReference type="ARBA" id="ARBA00023043"/>
    </source>
</evidence>
<dbReference type="Pfam" id="PF13637">
    <property type="entry name" value="Ank_4"/>
    <property type="match status" value="1"/>
</dbReference>
<evidence type="ECO:0000313" key="4">
    <source>
        <dbReference type="EMBL" id="CEL03561.1"/>
    </source>
</evidence>
<dbReference type="PROSITE" id="PS50088">
    <property type="entry name" value="ANK_REPEAT"/>
    <property type="match status" value="12"/>
</dbReference>
<dbReference type="Gene3D" id="1.25.40.20">
    <property type="entry name" value="Ankyrin repeat-containing domain"/>
    <property type="match status" value="5"/>
</dbReference>
<evidence type="ECO:0000313" key="5">
    <source>
        <dbReference type="Proteomes" id="UP000054771"/>
    </source>
</evidence>
<gene>
    <name evidence="4" type="ORF">ASPCAL04714</name>
</gene>
<dbReference type="Pfam" id="PF00023">
    <property type="entry name" value="Ank"/>
    <property type="match status" value="1"/>
</dbReference>
<dbReference type="PANTHER" id="PTHR24126:SF14">
    <property type="entry name" value="ANK_REP_REGION DOMAIN-CONTAINING PROTEIN"/>
    <property type="match status" value="1"/>
</dbReference>
<dbReference type="STRING" id="454130.A0A0U5C674"/>
<feature type="repeat" description="ANK" evidence="3">
    <location>
        <begin position="273"/>
        <end position="305"/>
    </location>
</feature>
<keyword evidence="5" id="KW-1185">Reference proteome</keyword>
<proteinExistence type="predicted"/>
<dbReference type="InterPro" id="IPR036770">
    <property type="entry name" value="Ankyrin_rpt-contain_sf"/>
</dbReference>
<keyword evidence="2 3" id="KW-0040">ANK repeat</keyword>
<dbReference type="Pfam" id="PF12796">
    <property type="entry name" value="Ank_2"/>
    <property type="match status" value="4"/>
</dbReference>
<dbReference type="EMBL" id="CDMC01000003">
    <property type="protein sequence ID" value="CEL03561.1"/>
    <property type="molecule type" value="Genomic_DNA"/>
</dbReference>
<keyword evidence="1" id="KW-0677">Repeat</keyword>
<dbReference type="OMA" id="FERIAWQ"/>
<feature type="repeat" description="ANK" evidence="3">
    <location>
        <begin position="405"/>
        <end position="437"/>
    </location>
</feature>
<feature type="repeat" description="ANK" evidence="3">
    <location>
        <begin position="508"/>
        <end position="540"/>
    </location>
</feature>
<dbReference type="InterPro" id="IPR002110">
    <property type="entry name" value="Ankyrin_rpt"/>
</dbReference>
<dbReference type="OrthoDB" id="4772757at2759"/>
<feature type="repeat" description="ANK" evidence="3">
    <location>
        <begin position="673"/>
        <end position="705"/>
    </location>
</feature>
<dbReference type="PANTHER" id="PTHR24126">
    <property type="entry name" value="ANKYRIN REPEAT, PH AND SEC7 DOMAIN CONTAINING PROTEIN SECG-RELATED"/>
    <property type="match status" value="1"/>
</dbReference>
<dbReference type="AlphaFoldDB" id="A0A0U5C674"/>
<evidence type="ECO:0000256" key="3">
    <source>
        <dbReference type="PROSITE-ProRule" id="PRU00023"/>
    </source>
</evidence>
<feature type="repeat" description="ANK" evidence="3">
    <location>
        <begin position="607"/>
        <end position="640"/>
    </location>
</feature>
<protein>
    <submittedName>
        <fullName evidence="4">Uncharacterized protein</fullName>
    </submittedName>
</protein>
<dbReference type="Proteomes" id="UP000054771">
    <property type="component" value="Unassembled WGS sequence"/>
</dbReference>
<feature type="repeat" description="ANK" evidence="3">
    <location>
        <begin position="442"/>
        <end position="474"/>
    </location>
</feature>
<feature type="repeat" description="ANK" evidence="3">
    <location>
        <begin position="541"/>
        <end position="573"/>
    </location>
</feature>
<name>A0A0U5C674_ASPCI</name>
<feature type="repeat" description="ANK" evidence="3">
    <location>
        <begin position="373"/>
        <end position="405"/>
    </location>
</feature>
<sequence length="730" mass="77599">MDHSGLHSILAPPRDSCQLVFERIAWQLDQPSLKRSQTKALEDLAVQVRRVWLGDQHLRRTREYNEQLLRQCKLAGPHALSAIDEYAKATGDTIQSLETYLARNPPGISAKGSLFRRVSATLRMGKEASTLVTFTEQLRAFADGLSVCLCCLNLWLDVEQEATARVIGCSIAALGKYIEIFKAPSASARRSSRSTEEPSNGIGPHKALLDMATATLHDLGTAHPSAADISQTTPEVADPHWRTHVFQASYSGDPQGVFTALKQGINPNTRGPEGFTLLHVAAELNNIALARVLIELGADTSVVAQGQLPILLATLKGHDALVRFLLDSGVDVNSTSPDPANTVLFAACSTGNFELVRYLVAEKAAELSIPNSSGDTPLTKAAAMGHAEIVMFLIDRGAPQVANNEGAFPIHLAAVHDRREVLTGLLQHGVDPNTLTRTDAAKRRTPLLLAAAMGQTATVEILARHGGDVDLPDVHGQTPLYMAVYQGHTETVKKLVELAADVSLAKEDNISPIQLAAAKGLAQIVRILLDHGADPSLAGVNDVTPLIDACFGGHYEVVKILLEAGAEVDSQDSAGWTAAAKAATGGNLDIIKALVENGADLAVSDNNGFTPLHKAASLGRKEIVTYLVKQAGVDIHARSVSGITALYAAAAEGYAETVEVLLDAGAKHTDTFEGMSPLHIAASEGYTDVVKTLLRRGVDTSALNSEGATPAEWARRFGYGEIAGIIESPL</sequence>